<keyword evidence="1" id="KW-1133">Transmembrane helix</keyword>
<dbReference type="Proteomes" id="UP000219050">
    <property type="component" value="Chromosome"/>
</dbReference>
<dbReference type="RefSeq" id="WP_088661868.1">
    <property type="nucleotide sequence ID" value="NZ_CP021404.1"/>
</dbReference>
<dbReference type="OrthoDB" id="7847071at2"/>
<evidence type="ECO:0000256" key="1">
    <source>
        <dbReference type="SAM" id="Phobius"/>
    </source>
</evidence>
<evidence type="ECO:0000313" key="2">
    <source>
        <dbReference type="EMBL" id="ATI42204.1"/>
    </source>
</evidence>
<feature type="transmembrane region" description="Helical" evidence="1">
    <location>
        <begin position="107"/>
        <end position="125"/>
    </location>
</feature>
<sequence>MLDWYSRVLELIDLRSFSNLWYWIGLAVVWSQASHRVLGVPYDMVTRAQRDGGQAEQDLNDIVRVNVTRLLYIQDTAGLWIFAIFHFVLTSLLILGFWYAIEFAQALALIVVPMAMVGGLSVRTARAILRTDGADLYQRLRRHRLIVQLIGMVSIFITAFWGMLQNMNFGAI</sequence>
<feature type="transmembrane region" description="Helical" evidence="1">
    <location>
        <begin position="20"/>
        <end position="38"/>
    </location>
</feature>
<keyword evidence="1" id="KW-0472">Membrane</keyword>
<dbReference type="KEGG" id="cmag:CBW24_09385"/>
<name>A0A291LZX4_9RHOB</name>
<accession>A0A291LZX4</accession>
<dbReference type="AlphaFoldDB" id="A0A291LZX4"/>
<protein>
    <submittedName>
        <fullName evidence="2">Component of SufBCD complex</fullName>
    </submittedName>
</protein>
<keyword evidence="1" id="KW-0812">Transmembrane</keyword>
<organism evidence="2 3">
    <name type="scientific">Pacificitalea manganoxidans</name>
    <dbReference type="NCBI Taxonomy" id="1411902"/>
    <lineage>
        <taxon>Bacteria</taxon>
        <taxon>Pseudomonadati</taxon>
        <taxon>Pseudomonadota</taxon>
        <taxon>Alphaproteobacteria</taxon>
        <taxon>Rhodobacterales</taxon>
        <taxon>Paracoccaceae</taxon>
        <taxon>Pacificitalea</taxon>
    </lineage>
</organism>
<keyword evidence="3" id="KW-1185">Reference proteome</keyword>
<evidence type="ECO:0000313" key="3">
    <source>
        <dbReference type="Proteomes" id="UP000219050"/>
    </source>
</evidence>
<gene>
    <name evidence="2" type="ORF">CBW24_09385</name>
</gene>
<feature type="transmembrane region" description="Helical" evidence="1">
    <location>
        <begin position="79"/>
        <end position="101"/>
    </location>
</feature>
<reference evidence="2 3" key="1">
    <citation type="submission" date="2017-05" db="EMBL/GenBank/DDBJ databases">
        <title>Comparative genomic and metabolic analysis of manganese-oxidizing mechanisms in Celeribater manganoxidans DY25T: its adaption to the environment of polymetallic nodule.</title>
        <authorList>
            <person name="Wang X."/>
        </authorList>
    </citation>
    <scope>NUCLEOTIDE SEQUENCE [LARGE SCALE GENOMIC DNA]</scope>
    <source>
        <strain evidence="2 3">DY25</strain>
    </source>
</reference>
<feature type="transmembrane region" description="Helical" evidence="1">
    <location>
        <begin position="145"/>
        <end position="164"/>
    </location>
</feature>
<dbReference type="EMBL" id="CP021404">
    <property type="protein sequence ID" value="ATI42204.1"/>
    <property type="molecule type" value="Genomic_DNA"/>
</dbReference>
<proteinExistence type="predicted"/>